<dbReference type="PATRIC" id="fig|344882.3.peg.2969"/>
<sequence>MDELCCRGREFTAAGRGTLRAMLLTAGVLAIAAVQAGERVAETARPQPPAKVVHQVHGHDFPLLTRATGAAVMLDAQGLPQQPGCEAIAARRPQDMPAPWPLLVRRILLECEADDEDPARPVVAISATALLEPGRVRMAGFDVSEIRLMDSARWGDHQYVIAQPFARVSQPMQALLQKQCQRGQALPATGSQVPAGCTVFANDQGLYLPADTNTGTGIWVYPDPDNPDASIYAESWAD</sequence>
<organism evidence="1 2">
    <name type="scientific">Pseudoxanthomonas dokdonensis</name>
    <dbReference type="NCBI Taxonomy" id="344882"/>
    <lineage>
        <taxon>Bacteria</taxon>
        <taxon>Pseudomonadati</taxon>
        <taxon>Pseudomonadota</taxon>
        <taxon>Gammaproteobacteria</taxon>
        <taxon>Lysobacterales</taxon>
        <taxon>Lysobacteraceae</taxon>
        <taxon>Pseudoxanthomonas</taxon>
    </lineage>
</organism>
<dbReference type="OrthoDB" id="5984353at2"/>
<name>A0A0R0CWQ8_9GAMM</name>
<protein>
    <submittedName>
        <fullName evidence="1">Uncharacterized protein</fullName>
    </submittedName>
</protein>
<comment type="caution">
    <text evidence="1">The sequence shown here is derived from an EMBL/GenBank/DDBJ whole genome shotgun (WGS) entry which is preliminary data.</text>
</comment>
<proteinExistence type="predicted"/>
<evidence type="ECO:0000313" key="2">
    <source>
        <dbReference type="Proteomes" id="UP000052052"/>
    </source>
</evidence>
<dbReference type="RefSeq" id="WP_057658106.1">
    <property type="nucleotide sequence ID" value="NZ_LDJL01000007.1"/>
</dbReference>
<reference evidence="1 2" key="1">
    <citation type="submission" date="2015-05" db="EMBL/GenBank/DDBJ databases">
        <title>Genome sequencing and analysis of members of genus Stenotrophomonas.</title>
        <authorList>
            <person name="Patil P.P."/>
            <person name="Midha S."/>
            <person name="Patil P.B."/>
        </authorList>
    </citation>
    <scope>NUCLEOTIDE SEQUENCE [LARGE SCALE GENOMIC DNA]</scope>
    <source>
        <strain evidence="1 2">DSM 21858</strain>
    </source>
</reference>
<gene>
    <name evidence="1" type="ORF">ABB29_08095</name>
</gene>
<keyword evidence="2" id="KW-1185">Reference proteome</keyword>
<dbReference type="Proteomes" id="UP000052052">
    <property type="component" value="Unassembled WGS sequence"/>
</dbReference>
<dbReference type="EMBL" id="LDJL01000007">
    <property type="protein sequence ID" value="KRG70164.1"/>
    <property type="molecule type" value="Genomic_DNA"/>
</dbReference>
<evidence type="ECO:0000313" key="1">
    <source>
        <dbReference type="EMBL" id="KRG70164.1"/>
    </source>
</evidence>
<dbReference type="STRING" id="344882.ABB29_08095"/>
<dbReference type="AlphaFoldDB" id="A0A0R0CWQ8"/>
<accession>A0A0R0CWQ8</accession>